<name>A0A6P8QDI1_GEOSA</name>
<keyword evidence="2" id="KW-1133">Transmembrane helix</keyword>
<dbReference type="InParanoid" id="A0A6P8QDI1"/>
<dbReference type="Proteomes" id="UP000515159">
    <property type="component" value="Unplaced"/>
</dbReference>
<sequence>MNEPYDQSPSRPANTPSPATMKTFLCFLTLFILAQVLGTTLFGLYLYMKMDKVKEEMSLHEDYLFLRRVQKCKKGEDMDKTLLNCKEVVSKFHELINEATKEVTASPIFEKQQGNKEDHNGAHPVGQNSSQSKA</sequence>
<protein>
    <submittedName>
        <fullName evidence="4">CD40 ligand</fullName>
    </submittedName>
</protein>
<organism evidence="3 4">
    <name type="scientific">Geotrypetes seraphini</name>
    <name type="common">Gaboon caecilian</name>
    <name type="synonym">Caecilia seraphini</name>
    <dbReference type="NCBI Taxonomy" id="260995"/>
    <lineage>
        <taxon>Eukaryota</taxon>
        <taxon>Metazoa</taxon>
        <taxon>Chordata</taxon>
        <taxon>Craniata</taxon>
        <taxon>Vertebrata</taxon>
        <taxon>Euteleostomi</taxon>
        <taxon>Amphibia</taxon>
        <taxon>Gymnophiona</taxon>
        <taxon>Geotrypetes</taxon>
    </lineage>
</organism>
<dbReference type="FunCoup" id="A0A6P8QDI1">
    <property type="interactions" value="444"/>
</dbReference>
<gene>
    <name evidence="4" type="primary">CD40LG</name>
</gene>
<dbReference type="OrthoDB" id="8667946at2759"/>
<keyword evidence="2" id="KW-0812">Transmembrane</keyword>
<dbReference type="AlphaFoldDB" id="A0A6P8QDI1"/>
<dbReference type="RefSeq" id="XP_033784841.1">
    <property type="nucleotide sequence ID" value="XM_033928950.1"/>
</dbReference>
<evidence type="ECO:0000256" key="2">
    <source>
        <dbReference type="SAM" id="Phobius"/>
    </source>
</evidence>
<dbReference type="KEGG" id="gsh:117352488"/>
<reference evidence="4" key="1">
    <citation type="submission" date="2025-08" db="UniProtKB">
        <authorList>
            <consortium name="RefSeq"/>
        </authorList>
    </citation>
    <scope>IDENTIFICATION</scope>
</reference>
<proteinExistence type="predicted"/>
<feature type="transmembrane region" description="Helical" evidence="2">
    <location>
        <begin position="20"/>
        <end position="47"/>
    </location>
</feature>
<feature type="non-terminal residue" evidence="4">
    <location>
        <position position="134"/>
    </location>
</feature>
<dbReference type="CTD" id="959"/>
<keyword evidence="2" id="KW-0472">Membrane</keyword>
<keyword evidence="3" id="KW-1185">Reference proteome</keyword>
<accession>A0A6P8QDI1</accession>
<evidence type="ECO:0000256" key="1">
    <source>
        <dbReference type="SAM" id="MobiDB-lite"/>
    </source>
</evidence>
<evidence type="ECO:0000313" key="4">
    <source>
        <dbReference type="RefSeq" id="XP_033784841.1"/>
    </source>
</evidence>
<dbReference type="GeneID" id="117352488"/>
<feature type="region of interest" description="Disordered" evidence="1">
    <location>
        <begin position="106"/>
        <end position="134"/>
    </location>
</feature>
<evidence type="ECO:0000313" key="3">
    <source>
        <dbReference type="Proteomes" id="UP000515159"/>
    </source>
</evidence>